<gene>
    <name evidence="1" type="ORF">EHE19_011850</name>
</gene>
<name>A0A4V6EP89_9FIRM</name>
<dbReference type="AlphaFoldDB" id="A0A4V6EP89"/>
<dbReference type="InterPro" id="IPR045705">
    <property type="entry name" value="DUF6061"/>
</dbReference>
<reference evidence="1 2" key="1">
    <citation type="submission" date="2020-09" db="EMBL/GenBank/DDBJ databases">
        <title>Characterization and genome sequencing of Ruminiclostridium sp. nov. MA18.</title>
        <authorList>
            <person name="Rettenmaier R."/>
            <person name="Kowollik M.-L."/>
            <person name="Liebl W."/>
            <person name="Zverlov V."/>
        </authorList>
    </citation>
    <scope>NUCLEOTIDE SEQUENCE [LARGE SCALE GENOMIC DNA]</scope>
    <source>
        <strain evidence="1 2">MA18</strain>
    </source>
</reference>
<organism evidence="1 2">
    <name type="scientific">Ruminiclostridium herbifermentans</name>
    <dbReference type="NCBI Taxonomy" id="2488810"/>
    <lineage>
        <taxon>Bacteria</taxon>
        <taxon>Bacillati</taxon>
        <taxon>Bacillota</taxon>
        <taxon>Clostridia</taxon>
        <taxon>Eubacteriales</taxon>
        <taxon>Oscillospiraceae</taxon>
        <taxon>Ruminiclostridium</taxon>
    </lineage>
</organism>
<dbReference type="EMBL" id="CP061336">
    <property type="protein sequence ID" value="QNU65618.1"/>
    <property type="molecule type" value="Genomic_DNA"/>
</dbReference>
<evidence type="ECO:0000313" key="1">
    <source>
        <dbReference type="EMBL" id="QNU65618.1"/>
    </source>
</evidence>
<dbReference type="Pfam" id="PF19537">
    <property type="entry name" value="DUF6061"/>
    <property type="match status" value="1"/>
</dbReference>
<protein>
    <submittedName>
        <fullName evidence="1">Uncharacterized protein</fullName>
    </submittedName>
</protein>
<sequence length="114" mass="13052">MYVMKIKACTYNSENDTLAVLTTDGMKMCILCPAIEDSLQTDIIGRSKLTWLKDNEPSTYAELLITDKLQSFLDQYAENYHLQQNTIKNQLTEHFNGDKAYAAAIAREIMMYGR</sequence>
<accession>A0A4V6EP89</accession>
<keyword evidence="2" id="KW-1185">Reference proteome</keyword>
<dbReference type="KEGG" id="rher:EHE19_011850"/>
<dbReference type="Proteomes" id="UP000306409">
    <property type="component" value="Chromosome"/>
</dbReference>
<dbReference type="OrthoDB" id="3034786at2"/>
<proteinExistence type="predicted"/>
<evidence type="ECO:0000313" key="2">
    <source>
        <dbReference type="Proteomes" id="UP000306409"/>
    </source>
</evidence>